<dbReference type="Proteomes" id="UP000503222">
    <property type="component" value="Chromosome"/>
</dbReference>
<evidence type="ECO:0000313" key="1">
    <source>
        <dbReference type="EMBL" id="QIK77528.1"/>
    </source>
</evidence>
<gene>
    <name evidence="1" type="ORF">G7077_02580</name>
</gene>
<accession>A0A6G7YLB4</accession>
<name>A0A6G7YLB4_9SPHN</name>
<dbReference type="KEGG" id="spii:G7077_02580"/>
<keyword evidence="2" id="KW-1185">Reference proteome</keyword>
<proteinExistence type="predicted"/>
<dbReference type="AlphaFoldDB" id="A0A6G7YLB4"/>
<organism evidence="1 2">
    <name type="scientific">Sphingomonas piscis</name>
    <dbReference type="NCBI Taxonomy" id="2714943"/>
    <lineage>
        <taxon>Bacteria</taxon>
        <taxon>Pseudomonadati</taxon>
        <taxon>Pseudomonadota</taxon>
        <taxon>Alphaproteobacteria</taxon>
        <taxon>Sphingomonadales</taxon>
        <taxon>Sphingomonadaceae</taxon>
        <taxon>Sphingomonas</taxon>
    </lineage>
</organism>
<evidence type="ECO:0000313" key="2">
    <source>
        <dbReference type="Proteomes" id="UP000503222"/>
    </source>
</evidence>
<sequence length="67" mass="7264">MPNERIVAIGLLTNSDLDLLGSSFDRIWPVEEAPAFPDLLSAIDEADRELQERKNGAPGPVLGGGRY</sequence>
<dbReference type="EMBL" id="CP049869">
    <property type="protein sequence ID" value="QIK77528.1"/>
    <property type="molecule type" value="Genomic_DNA"/>
</dbReference>
<protein>
    <submittedName>
        <fullName evidence="1">Uncharacterized protein</fullName>
    </submittedName>
</protein>
<dbReference type="RefSeq" id="WP_166409923.1">
    <property type="nucleotide sequence ID" value="NZ_CP049869.1"/>
</dbReference>
<reference evidence="1 2" key="1">
    <citation type="submission" date="2020-03" db="EMBL/GenBank/DDBJ databases">
        <title>Sphingomonas sp. nov., isolated from fish.</title>
        <authorList>
            <person name="Hyun D.-W."/>
            <person name="Bae J.-W."/>
        </authorList>
    </citation>
    <scope>NUCLEOTIDE SEQUENCE [LARGE SCALE GENOMIC DNA]</scope>
    <source>
        <strain evidence="1 2">HDW15B</strain>
    </source>
</reference>